<feature type="chain" id="PRO_5032775345" evidence="2">
    <location>
        <begin position="28"/>
        <end position="229"/>
    </location>
</feature>
<gene>
    <name evidence="3" type="ORF">HNQ77_001433</name>
</gene>
<dbReference type="Proteomes" id="UP000538666">
    <property type="component" value="Unassembled WGS sequence"/>
</dbReference>
<keyword evidence="2" id="KW-0732">Signal</keyword>
<comment type="caution">
    <text evidence="3">The sequence shown here is derived from an EMBL/GenBank/DDBJ whole genome shotgun (WGS) entry which is preliminary data.</text>
</comment>
<proteinExistence type="predicted"/>
<dbReference type="AlphaFoldDB" id="A0A841JUR0"/>
<evidence type="ECO:0000256" key="2">
    <source>
        <dbReference type="SAM" id="SignalP"/>
    </source>
</evidence>
<protein>
    <submittedName>
        <fullName evidence="3">Uncharacterized protein</fullName>
    </submittedName>
</protein>
<sequence length="229" mass="26021">MTTQVPGAKWILPVVFAAFVYPVNSQAQQRAIESNSTQAQTQQTAPEEPNPSSANDPNISKTDQSNKPAKLVVPDRAIYRFFLQHVGDEDERFREAEAAGKDTSSIRWDYAKIFNLSDEETAQMLSTAIDGYYSIHAKDQEFNDFIQAERKKYTPYEWSRLPVLPEARRLDSERWALVMSTMNRIHEELGDESFSRLDAAIHRTWGGKLSAVQPISQDSTSVEHPLSRQ</sequence>
<organism evidence="3 4">
    <name type="scientific">Silvibacterium bohemicum</name>
    <dbReference type="NCBI Taxonomy" id="1577686"/>
    <lineage>
        <taxon>Bacteria</taxon>
        <taxon>Pseudomonadati</taxon>
        <taxon>Acidobacteriota</taxon>
        <taxon>Terriglobia</taxon>
        <taxon>Terriglobales</taxon>
        <taxon>Acidobacteriaceae</taxon>
        <taxon>Silvibacterium</taxon>
    </lineage>
</organism>
<feature type="signal peptide" evidence="2">
    <location>
        <begin position="1"/>
        <end position="27"/>
    </location>
</feature>
<dbReference type="RefSeq" id="WP_050062354.1">
    <property type="nucleotide sequence ID" value="NZ_JACHEK010000002.1"/>
</dbReference>
<evidence type="ECO:0000313" key="3">
    <source>
        <dbReference type="EMBL" id="MBB6143489.1"/>
    </source>
</evidence>
<dbReference type="EMBL" id="JACHEK010000002">
    <property type="protein sequence ID" value="MBB6143489.1"/>
    <property type="molecule type" value="Genomic_DNA"/>
</dbReference>
<keyword evidence="4" id="KW-1185">Reference proteome</keyword>
<reference evidence="3 4" key="1">
    <citation type="submission" date="2020-08" db="EMBL/GenBank/DDBJ databases">
        <title>Genomic Encyclopedia of Type Strains, Phase IV (KMG-IV): sequencing the most valuable type-strain genomes for metagenomic binning, comparative biology and taxonomic classification.</title>
        <authorList>
            <person name="Goeker M."/>
        </authorList>
    </citation>
    <scope>NUCLEOTIDE SEQUENCE [LARGE SCALE GENOMIC DNA]</scope>
    <source>
        <strain evidence="3 4">DSM 103733</strain>
    </source>
</reference>
<feature type="region of interest" description="Disordered" evidence="1">
    <location>
        <begin position="31"/>
        <end position="67"/>
    </location>
</feature>
<name>A0A841JUR0_9BACT</name>
<accession>A0A841JUR0</accession>
<evidence type="ECO:0000313" key="4">
    <source>
        <dbReference type="Proteomes" id="UP000538666"/>
    </source>
</evidence>
<feature type="compositionally biased region" description="Polar residues" evidence="1">
    <location>
        <begin position="50"/>
        <end position="67"/>
    </location>
</feature>
<evidence type="ECO:0000256" key="1">
    <source>
        <dbReference type="SAM" id="MobiDB-lite"/>
    </source>
</evidence>